<comment type="caution">
    <text evidence="1">The sequence shown here is derived from an EMBL/GenBank/DDBJ whole genome shotgun (WGS) entry which is preliminary data.</text>
</comment>
<dbReference type="PANTHER" id="PTHR36932">
    <property type="entry name" value="CAPSULAR POLYSACCHARIDE BIOSYNTHESIS PROTEIN"/>
    <property type="match status" value="1"/>
</dbReference>
<dbReference type="AlphaFoldDB" id="A0AAW4KWN4"/>
<protein>
    <recommendedName>
        <fullName evidence="3">Phenylacetate-CoA ligase</fullName>
    </recommendedName>
</protein>
<reference evidence="1 2" key="1">
    <citation type="submission" date="2021-05" db="EMBL/GenBank/DDBJ databases">
        <title>The draft genome of Geobacter pelophilus DSM 12255.</title>
        <authorList>
            <person name="Xu Z."/>
            <person name="Masuda Y."/>
            <person name="Itoh H."/>
            <person name="Senoo K."/>
        </authorList>
    </citation>
    <scope>NUCLEOTIDE SEQUENCE [LARGE SCALE GENOMIC DNA]</scope>
    <source>
        <strain evidence="1 2">DSM 12255</strain>
    </source>
</reference>
<name>A0AAW4KWN4_9BACT</name>
<dbReference type="SUPFAM" id="SSF56801">
    <property type="entry name" value="Acetyl-CoA synthetase-like"/>
    <property type="match status" value="1"/>
</dbReference>
<proteinExistence type="predicted"/>
<evidence type="ECO:0008006" key="3">
    <source>
        <dbReference type="Google" id="ProtNLM"/>
    </source>
</evidence>
<evidence type="ECO:0000313" key="2">
    <source>
        <dbReference type="Proteomes" id="UP000811899"/>
    </source>
</evidence>
<sequence length="457" mass="51985">MNPYISQKIVYPLLFSLRREPFYADIEKLRKFQWQDQATITERQLDKFRTVAAAGICSFDFYKRIVAEHEVSVKDMQTLDDLKRWPIMNKSELNRSVSELRRKKALPAHTVRMTGGSSGDPCLVLADRLTTSISVAARALFQEWYGIGVGDRQIRLWGRPLSTGYYREQLKGFILNRIRLDSLALGKDCFNNTFKQIINFGADYLYGYASLIALFIDTLNDEQLVMLRGGLKAAISTSETMSDDQRMKLFSRLGRPIVDEYGCSEIDIISFSCPEGGRHTAAENVLVEVVRTGDEPEGFGRTVVTDLNNTLMPVIRYCVGDLVPLDRPVCHCGRGWPCIGPVLGRIQNQFIELEGGVRRVHSQFIVYMLEGLFDKGWGIRSFQIVQEDFDLIVVKVVPQEGRAIDCEELRKILAAEGCRALGPNTRWRVDLVEKDELEIAASYKFQHFVSRISAREN</sequence>
<dbReference type="RefSeq" id="WP_214169515.1">
    <property type="nucleotide sequence ID" value="NZ_JAHCVJ010000001.1"/>
</dbReference>
<dbReference type="InterPro" id="IPR053158">
    <property type="entry name" value="CapK_Type1_Caps_Biosynth"/>
</dbReference>
<evidence type="ECO:0000313" key="1">
    <source>
        <dbReference type="EMBL" id="MBT0662714.1"/>
    </source>
</evidence>
<dbReference type="EMBL" id="JAHCVJ010000001">
    <property type="protein sequence ID" value="MBT0662714.1"/>
    <property type="molecule type" value="Genomic_DNA"/>
</dbReference>
<organism evidence="1 2">
    <name type="scientific">Geoanaerobacter pelophilus</name>
    <dbReference type="NCBI Taxonomy" id="60036"/>
    <lineage>
        <taxon>Bacteria</taxon>
        <taxon>Pseudomonadati</taxon>
        <taxon>Thermodesulfobacteriota</taxon>
        <taxon>Desulfuromonadia</taxon>
        <taxon>Geobacterales</taxon>
        <taxon>Geobacteraceae</taxon>
        <taxon>Geoanaerobacter</taxon>
    </lineage>
</organism>
<gene>
    <name evidence="1" type="ORF">KI809_00220</name>
</gene>
<dbReference type="Proteomes" id="UP000811899">
    <property type="component" value="Unassembled WGS sequence"/>
</dbReference>
<dbReference type="Gene3D" id="3.40.50.12780">
    <property type="entry name" value="N-terminal domain of ligase-like"/>
    <property type="match status" value="1"/>
</dbReference>
<dbReference type="InterPro" id="IPR042099">
    <property type="entry name" value="ANL_N_sf"/>
</dbReference>
<keyword evidence="2" id="KW-1185">Reference proteome</keyword>
<accession>A0AAW4KWN4</accession>
<dbReference type="PANTHER" id="PTHR36932:SF1">
    <property type="entry name" value="CAPSULAR POLYSACCHARIDE BIOSYNTHESIS PROTEIN"/>
    <property type="match status" value="1"/>
</dbReference>